<evidence type="ECO:0008006" key="3">
    <source>
        <dbReference type="Google" id="ProtNLM"/>
    </source>
</evidence>
<name>A0AAD7H058_9AGAR</name>
<dbReference type="AlphaFoldDB" id="A0AAD7H058"/>
<comment type="caution">
    <text evidence="1">The sequence shown here is derived from an EMBL/GenBank/DDBJ whole genome shotgun (WGS) entry which is preliminary data.</text>
</comment>
<dbReference type="SUPFAM" id="SSF52047">
    <property type="entry name" value="RNI-like"/>
    <property type="match status" value="1"/>
</dbReference>
<evidence type="ECO:0000313" key="2">
    <source>
        <dbReference type="Proteomes" id="UP001215598"/>
    </source>
</evidence>
<gene>
    <name evidence="1" type="ORF">B0H16DRAFT_1481012</name>
</gene>
<sequence length="167" mass="18884">MFSGIDRIEELNIRSFDNASCATMTSWVSKIGSSVLRRLSLSLTAPRDRLVEALSPQPVDGQPTVWRKYTWLSLSYLGRSKRLTMRSPTGWLEVVRVLSAAPNLSRLHLFRVECFHTSSYETIAVLERLETLWLTIAHPSGAELLAFLEMPALRWLRFVHAARAGAV</sequence>
<dbReference type="Proteomes" id="UP001215598">
    <property type="component" value="Unassembled WGS sequence"/>
</dbReference>
<protein>
    <recommendedName>
        <fullName evidence="3">F-box domain-containing protein</fullName>
    </recommendedName>
</protein>
<evidence type="ECO:0000313" key="1">
    <source>
        <dbReference type="EMBL" id="KAJ7709288.1"/>
    </source>
</evidence>
<dbReference type="EMBL" id="JARKIB010000422">
    <property type="protein sequence ID" value="KAJ7709288.1"/>
    <property type="molecule type" value="Genomic_DNA"/>
</dbReference>
<reference evidence="1" key="1">
    <citation type="submission" date="2023-03" db="EMBL/GenBank/DDBJ databases">
        <title>Massive genome expansion in bonnet fungi (Mycena s.s.) driven by repeated elements and novel gene families across ecological guilds.</title>
        <authorList>
            <consortium name="Lawrence Berkeley National Laboratory"/>
            <person name="Harder C.B."/>
            <person name="Miyauchi S."/>
            <person name="Viragh M."/>
            <person name="Kuo A."/>
            <person name="Thoen E."/>
            <person name="Andreopoulos B."/>
            <person name="Lu D."/>
            <person name="Skrede I."/>
            <person name="Drula E."/>
            <person name="Henrissat B."/>
            <person name="Morin E."/>
            <person name="Kohler A."/>
            <person name="Barry K."/>
            <person name="LaButti K."/>
            <person name="Morin E."/>
            <person name="Salamov A."/>
            <person name="Lipzen A."/>
            <person name="Mereny Z."/>
            <person name="Hegedus B."/>
            <person name="Baldrian P."/>
            <person name="Stursova M."/>
            <person name="Weitz H."/>
            <person name="Taylor A."/>
            <person name="Grigoriev I.V."/>
            <person name="Nagy L.G."/>
            <person name="Martin F."/>
            <person name="Kauserud H."/>
        </authorList>
    </citation>
    <scope>NUCLEOTIDE SEQUENCE</scope>
    <source>
        <strain evidence="1">CBHHK182m</strain>
    </source>
</reference>
<organism evidence="1 2">
    <name type="scientific">Mycena metata</name>
    <dbReference type="NCBI Taxonomy" id="1033252"/>
    <lineage>
        <taxon>Eukaryota</taxon>
        <taxon>Fungi</taxon>
        <taxon>Dikarya</taxon>
        <taxon>Basidiomycota</taxon>
        <taxon>Agaricomycotina</taxon>
        <taxon>Agaricomycetes</taxon>
        <taxon>Agaricomycetidae</taxon>
        <taxon>Agaricales</taxon>
        <taxon>Marasmiineae</taxon>
        <taxon>Mycenaceae</taxon>
        <taxon>Mycena</taxon>
    </lineage>
</organism>
<keyword evidence="2" id="KW-1185">Reference proteome</keyword>
<accession>A0AAD7H058</accession>
<proteinExistence type="predicted"/>